<evidence type="ECO:0000256" key="1">
    <source>
        <dbReference type="PIRSR" id="PIRSR640255-1"/>
    </source>
</evidence>
<evidence type="ECO:0000259" key="3">
    <source>
        <dbReference type="SMART" id="SM00477"/>
    </source>
</evidence>
<organism evidence="5">
    <name type="scientific">Halomonas sp. RT37</name>
    <dbReference type="NCBI Taxonomy" id="2950872"/>
    <lineage>
        <taxon>Bacteria</taxon>
        <taxon>Pseudomonadati</taxon>
        <taxon>Pseudomonadota</taxon>
        <taxon>Gammaproteobacteria</taxon>
        <taxon>Oceanospirillales</taxon>
        <taxon>Halomonadaceae</taxon>
        <taxon>Halomonas</taxon>
    </lineage>
</organism>
<evidence type="ECO:0000313" key="5">
    <source>
        <dbReference type="EMBL" id="XBO71816.1"/>
    </source>
</evidence>
<feature type="binding site" evidence="2">
    <location>
        <position position="154"/>
    </location>
    <ligand>
        <name>Mg(2+)</name>
        <dbReference type="ChEBI" id="CHEBI:18420"/>
        <note>catalytic</note>
    </ligand>
</feature>
<gene>
    <name evidence="5" type="ORF">NFG58_03635</name>
</gene>
<dbReference type="GO" id="GO:0003676">
    <property type="term" value="F:nucleic acid binding"/>
    <property type="evidence" value="ECO:0007669"/>
    <property type="project" value="InterPro"/>
</dbReference>
<dbReference type="SMART" id="SM00892">
    <property type="entry name" value="Endonuclease_NS"/>
    <property type="match status" value="1"/>
</dbReference>
<keyword evidence="5" id="KW-0255">Endonuclease</keyword>
<dbReference type="InterPro" id="IPR044925">
    <property type="entry name" value="His-Me_finger_sf"/>
</dbReference>
<dbReference type="InterPro" id="IPR020821">
    <property type="entry name" value="ENPP1-3/EXOG-like_nuc-like"/>
</dbReference>
<sequence>MDLSLDRLIPRPRNLLVSLVLVAAGAFLWHSTEQGYRDRMSWMGVTEWAEPGVLSFTRVMRNDGYLLGWSDVRVGALWVSYELRQSGDRQIGPRPGFRQDWRTLWPVSTSSYSGSGYDRGHLAPNYAMAKVWGEDAQDDSFLMSNMMPQKPALNRQLWQRLEEVVMDHFLPRFGRLQVITGPIYAETRITDLEIDRLLDRVGFVEVPVAFYKIVVVPGDTPLAVAFIMPQDVRGDESLKQFLVSIDEVEASTGLNFLPRLPASQESDWESVAGVGDWALSQVAELPSRFD</sequence>
<dbReference type="InterPro" id="IPR040255">
    <property type="entry name" value="Non-specific_endonuclease"/>
</dbReference>
<feature type="domain" description="ENPP1-3/EXOG-like endonuclease/phosphodiesterase" evidence="3">
    <location>
        <begin position="62"/>
        <end position="263"/>
    </location>
</feature>
<proteinExistence type="predicted"/>
<dbReference type="GO" id="GO:0016787">
    <property type="term" value="F:hydrolase activity"/>
    <property type="evidence" value="ECO:0007669"/>
    <property type="project" value="InterPro"/>
</dbReference>
<accession>A0AAU7KJC7</accession>
<keyword evidence="2" id="KW-0479">Metal-binding</keyword>
<dbReference type="AlphaFoldDB" id="A0AAU7KJC7"/>
<feature type="domain" description="DNA/RNA non-specific endonuclease/pyrophosphatase/phosphodiesterase" evidence="4">
    <location>
        <begin position="61"/>
        <end position="263"/>
    </location>
</feature>
<dbReference type="GO" id="GO:0004519">
    <property type="term" value="F:endonuclease activity"/>
    <property type="evidence" value="ECO:0007669"/>
    <property type="project" value="UniProtKB-KW"/>
</dbReference>
<dbReference type="Pfam" id="PF01223">
    <property type="entry name" value="Endonuclease_NS"/>
    <property type="match status" value="1"/>
</dbReference>
<dbReference type="InterPro" id="IPR044929">
    <property type="entry name" value="DNA/RNA_non-sp_Endonuclease_sf"/>
</dbReference>
<keyword evidence="5" id="KW-0540">Nuclease</keyword>
<dbReference type="SMART" id="SM00477">
    <property type="entry name" value="NUC"/>
    <property type="match status" value="1"/>
</dbReference>
<dbReference type="SUPFAM" id="SSF54060">
    <property type="entry name" value="His-Me finger endonucleases"/>
    <property type="match status" value="1"/>
</dbReference>
<dbReference type="EMBL" id="CP098827">
    <property type="protein sequence ID" value="XBO71816.1"/>
    <property type="molecule type" value="Genomic_DNA"/>
</dbReference>
<keyword evidence="5" id="KW-0378">Hydrolase</keyword>
<reference evidence="5" key="1">
    <citation type="submission" date="2022-06" db="EMBL/GenBank/DDBJ databases">
        <title>A novel DMS-producing enzyme.</title>
        <authorList>
            <person name="Zhang Y."/>
        </authorList>
    </citation>
    <scope>NUCLEOTIDE SEQUENCE</scope>
    <source>
        <strain evidence="5">RT37</strain>
    </source>
</reference>
<dbReference type="GO" id="GO:0046872">
    <property type="term" value="F:metal ion binding"/>
    <property type="evidence" value="ECO:0007669"/>
    <property type="project" value="UniProtKB-KW"/>
</dbReference>
<protein>
    <submittedName>
        <fullName evidence="5">DNA/RNA non-specific endonuclease</fullName>
    </submittedName>
</protein>
<dbReference type="RefSeq" id="WP_287163138.1">
    <property type="nucleotide sequence ID" value="NZ_CP098827.1"/>
</dbReference>
<name>A0AAU7KJC7_9GAMM</name>
<dbReference type="Gene3D" id="3.40.570.10">
    <property type="entry name" value="Extracellular Endonuclease, subunit A"/>
    <property type="match status" value="1"/>
</dbReference>
<evidence type="ECO:0000256" key="2">
    <source>
        <dbReference type="PIRSR" id="PIRSR640255-2"/>
    </source>
</evidence>
<evidence type="ECO:0000259" key="4">
    <source>
        <dbReference type="SMART" id="SM00892"/>
    </source>
</evidence>
<dbReference type="PANTHER" id="PTHR13966:SF5">
    <property type="entry name" value="ENDONUCLEASE G, MITOCHONDRIAL"/>
    <property type="match status" value="1"/>
</dbReference>
<dbReference type="InterPro" id="IPR001604">
    <property type="entry name" value="Endo_G_ENPP1-like_dom"/>
</dbReference>
<dbReference type="PANTHER" id="PTHR13966">
    <property type="entry name" value="ENDONUCLEASE RELATED"/>
    <property type="match status" value="1"/>
</dbReference>
<feature type="active site" description="Proton acceptor" evidence="1">
    <location>
        <position position="121"/>
    </location>
</feature>